<dbReference type="Proteomes" id="UP000821866">
    <property type="component" value="Chromosome 1"/>
</dbReference>
<dbReference type="EMBL" id="JABSTU010000001">
    <property type="protein sequence ID" value="KAH8038527.1"/>
    <property type="molecule type" value="Genomic_DNA"/>
</dbReference>
<organism evidence="2 3">
    <name type="scientific">Rhipicephalus microplus</name>
    <name type="common">Cattle tick</name>
    <name type="synonym">Boophilus microplus</name>
    <dbReference type="NCBI Taxonomy" id="6941"/>
    <lineage>
        <taxon>Eukaryota</taxon>
        <taxon>Metazoa</taxon>
        <taxon>Ecdysozoa</taxon>
        <taxon>Arthropoda</taxon>
        <taxon>Chelicerata</taxon>
        <taxon>Arachnida</taxon>
        <taxon>Acari</taxon>
        <taxon>Parasitiformes</taxon>
        <taxon>Ixodida</taxon>
        <taxon>Ixodoidea</taxon>
        <taxon>Ixodidae</taxon>
        <taxon>Rhipicephalinae</taxon>
        <taxon>Rhipicephalus</taxon>
        <taxon>Boophilus</taxon>
    </lineage>
</organism>
<sequence>MSSTNAPQYASYVAVRTLLPVKNVRIDSRLRTLFADDASSAPDSKRSSPRSRSFDPPILKPHVALALGKTTLALARSLHEPTGLQKPLCPKITTIIAFSSALRLQRPLHVPHPERLVQQAKIQHPLRW</sequence>
<evidence type="ECO:0000313" key="3">
    <source>
        <dbReference type="Proteomes" id="UP000821866"/>
    </source>
</evidence>
<evidence type="ECO:0000313" key="2">
    <source>
        <dbReference type="EMBL" id="KAH8038527.1"/>
    </source>
</evidence>
<dbReference type="AlphaFoldDB" id="A0A9J6EWF0"/>
<accession>A0A9J6EWF0</accession>
<comment type="caution">
    <text evidence="2">The sequence shown here is derived from an EMBL/GenBank/DDBJ whole genome shotgun (WGS) entry which is preliminary data.</text>
</comment>
<reference evidence="2" key="2">
    <citation type="submission" date="2021-09" db="EMBL/GenBank/DDBJ databases">
        <authorList>
            <person name="Jia N."/>
            <person name="Wang J."/>
            <person name="Shi W."/>
            <person name="Du L."/>
            <person name="Sun Y."/>
            <person name="Zhan W."/>
            <person name="Jiang J."/>
            <person name="Wang Q."/>
            <person name="Zhang B."/>
            <person name="Ji P."/>
            <person name="Sakyi L.B."/>
            <person name="Cui X."/>
            <person name="Yuan T."/>
            <person name="Jiang B."/>
            <person name="Yang W."/>
            <person name="Lam T.T.-Y."/>
            <person name="Chang Q."/>
            <person name="Ding S."/>
            <person name="Wang X."/>
            <person name="Zhu J."/>
            <person name="Ruan X."/>
            <person name="Zhao L."/>
            <person name="Wei J."/>
            <person name="Que T."/>
            <person name="Du C."/>
            <person name="Cheng J."/>
            <person name="Dai P."/>
            <person name="Han X."/>
            <person name="Huang E."/>
            <person name="Gao Y."/>
            <person name="Liu J."/>
            <person name="Shao H."/>
            <person name="Ye R."/>
            <person name="Li L."/>
            <person name="Wei W."/>
            <person name="Wang X."/>
            <person name="Wang C."/>
            <person name="Huo Q."/>
            <person name="Li W."/>
            <person name="Guo W."/>
            <person name="Chen H."/>
            <person name="Chen S."/>
            <person name="Zhou L."/>
            <person name="Zhou L."/>
            <person name="Ni X."/>
            <person name="Tian J."/>
            <person name="Zhou Y."/>
            <person name="Sheng Y."/>
            <person name="Liu T."/>
            <person name="Pan Y."/>
            <person name="Xia L."/>
            <person name="Li J."/>
            <person name="Zhao F."/>
            <person name="Cao W."/>
        </authorList>
    </citation>
    <scope>NUCLEOTIDE SEQUENCE</scope>
    <source>
        <strain evidence="2">Rmic-2018</strain>
        <tissue evidence="2">Larvae</tissue>
    </source>
</reference>
<evidence type="ECO:0000256" key="1">
    <source>
        <dbReference type="SAM" id="MobiDB-lite"/>
    </source>
</evidence>
<keyword evidence="3" id="KW-1185">Reference proteome</keyword>
<feature type="region of interest" description="Disordered" evidence="1">
    <location>
        <begin position="37"/>
        <end position="57"/>
    </location>
</feature>
<name>A0A9J6EWF0_RHIMP</name>
<protein>
    <submittedName>
        <fullName evidence="2">Uncharacterized protein</fullName>
    </submittedName>
</protein>
<reference evidence="2" key="1">
    <citation type="journal article" date="2020" name="Cell">
        <title>Large-Scale Comparative Analyses of Tick Genomes Elucidate Their Genetic Diversity and Vector Capacities.</title>
        <authorList>
            <consortium name="Tick Genome and Microbiome Consortium (TIGMIC)"/>
            <person name="Jia N."/>
            <person name="Wang J."/>
            <person name="Shi W."/>
            <person name="Du L."/>
            <person name="Sun Y."/>
            <person name="Zhan W."/>
            <person name="Jiang J.F."/>
            <person name="Wang Q."/>
            <person name="Zhang B."/>
            <person name="Ji P."/>
            <person name="Bell-Sakyi L."/>
            <person name="Cui X.M."/>
            <person name="Yuan T.T."/>
            <person name="Jiang B.G."/>
            <person name="Yang W.F."/>
            <person name="Lam T.T."/>
            <person name="Chang Q.C."/>
            <person name="Ding S.J."/>
            <person name="Wang X.J."/>
            <person name="Zhu J.G."/>
            <person name="Ruan X.D."/>
            <person name="Zhao L."/>
            <person name="Wei J.T."/>
            <person name="Ye R.Z."/>
            <person name="Que T.C."/>
            <person name="Du C.H."/>
            <person name="Zhou Y.H."/>
            <person name="Cheng J.X."/>
            <person name="Dai P.F."/>
            <person name="Guo W.B."/>
            <person name="Han X.H."/>
            <person name="Huang E.J."/>
            <person name="Li L.F."/>
            <person name="Wei W."/>
            <person name="Gao Y.C."/>
            <person name="Liu J.Z."/>
            <person name="Shao H.Z."/>
            <person name="Wang X."/>
            <person name="Wang C.C."/>
            <person name="Yang T.C."/>
            <person name="Huo Q.B."/>
            <person name="Li W."/>
            <person name="Chen H.Y."/>
            <person name="Chen S.E."/>
            <person name="Zhou L.G."/>
            <person name="Ni X.B."/>
            <person name="Tian J.H."/>
            <person name="Sheng Y."/>
            <person name="Liu T."/>
            <person name="Pan Y.S."/>
            <person name="Xia L.Y."/>
            <person name="Li J."/>
            <person name="Zhao F."/>
            <person name="Cao W.C."/>
        </authorList>
    </citation>
    <scope>NUCLEOTIDE SEQUENCE</scope>
    <source>
        <strain evidence="2">Rmic-2018</strain>
    </source>
</reference>
<gene>
    <name evidence="2" type="ORF">HPB51_001791</name>
</gene>
<proteinExistence type="predicted"/>